<dbReference type="EMBL" id="JAHXZJ010002982">
    <property type="protein sequence ID" value="KAH0535236.1"/>
    <property type="molecule type" value="Genomic_DNA"/>
</dbReference>
<name>A0AAV7HV25_COTGL</name>
<reference evidence="1 2" key="1">
    <citation type="journal article" date="2021" name="J. Hered.">
        <title>A chromosome-level genome assembly of the parasitoid wasp, Cotesia glomerata (Hymenoptera: Braconidae).</title>
        <authorList>
            <person name="Pinto B.J."/>
            <person name="Weis J.J."/>
            <person name="Gamble T."/>
            <person name="Ode P.J."/>
            <person name="Paul R."/>
            <person name="Zaspel J.M."/>
        </authorList>
    </citation>
    <scope>NUCLEOTIDE SEQUENCE [LARGE SCALE GENOMIC DNA]</scope>
    <source>
        <strain evidence="1">CgM1</strain>
    </source>
</reference>
<dbReference type="Proteomes" id="UP000826195">
    <property type="component" value="Unassembled WGS sequence"/>
</dbReference>
<organism evidence="1 2">
    <name type="scientific">Cotesia glomerata</name>
    <name type="common">Lepidopteran parasitic wasp</name>
    <name type="synonym">Apanteles glomeratus</name>
    <dbReference type="NCBI Taxonomy" id="32391"/>
    <lineage>
        <taxon>Eukaryota</taxon>
        <taxon>Metazoa</taxon>
        <taxon>Ecdysozoa</taxon>
        <taxon>Arthropoda</taxon>
        <taxon>Hexapoda</taxon>
        <taxon>Insecta</taxon>
        <taxon>Pterygota</taxon>
        <taxon>Neoptera</taxon>
        <taxon>Endopterygota</taxon>
        <taxon>Hymenoptera</taxon>
        <taxon>Apocrita</taxon>
        <taxon>Ichneumonoidea</taxon>
        <taxon>Braconidae</taxon>
        <taxon>Microgastrinae</taxon>
        <taxon>Cotesia</taxon>
    </lineage>
</organism>
<keyword evidence="2" id="KW-1185">Reference proteome</keyword>
<evidence type="ECO:0000313" key="1">
    <source>
        <dbReference type="EMBL" id="KAH0535236.1"/>
    </source>
</evidence>
<sequence>MGEDQIDLIVCVDDILIYAKTNEVIERTAKSLIKRFPITDLGVVNHHLGVQVMRNKETQDAYYFKIPFDSGYIKVRTNDKQM</sequence>
<evidence type="ECO:0000313" key="2">
    <source>
        <dbReference type="Proteomes" id="UP000826195"/>
    </source>
</evidence>
<proteinExistence type="predicted"/>
<accession>A0AAV7HV25</accession>
<gene>
    <name evidence="1" type="ORF">KQX54_015282</name>
</gene>
<comment type="caution">
    <text evidence="1">The sequence shown here is derived from an EMBL/GenBank/DDBJ whole genome shotgun (WGS) entry which is preliminary data.</text>
</comment>
<dbReference type="AlphaFoldDB" id="A0AAV7HV25"/>
<evidence type="ECO:0008006" key="3">
    <source>
        <dbReference type="Google" id="ProtNLM"/>
    </source>
</evidence>
<protein>
    <recommendedName>
        <fullName evidence="3">Reverse transcriptase</fullName>
    </recommendedName>
</protein>